<gene>
    <name evidence="2" type="ORF">E5161_03055</name>
</gene>
<organism evidence="2 3">
    <name type="scientific">Cohnella pontilimi</name>
    <dbReference type="NCBI Taxonomy" id="2564100"/>
    <lineage>
        <taxon>Bacteria</taxon>
        <taxon>Bacillati</taxon>
        <taxon>Bacillota</taxon>
        <taxon>Bacilli</taxon>
        <taxon>Bacillales</taxon>
        <taxon>Paenibacillaceae</taxon>
        <taxon>Cohnella</taxon>
    </lineage>
</organism>
<proteinExistence type="predicted"/>
<sequence length="98" mass="10995">MNDQDTSSVWSRYRDAKKHALSEAAENNDEPMTLEELEKAIAETAAASGIPETGMPPRAAVHPSKRVQLTRWFYRVLLVLFVGLVAGLVWWGRQHYGA</sequence>
<feature type="transmembrane region" description="Helical" evidence="1">
    <location>
        <begin position="72"/>
        <end position="92"/>
    </location>
</feature>
<dbReference type="Proteomes" id="UP000309673">
    <property type="component" value="Unassembled WGS sequence"/>
</dbReference>
<dbReference type="OrthoDB" id="2680325at2"/>
<reference evidence="2 3" key="1">
    <citation type="submission" date="2019-04" db="EMBL/GenBank/DDBJ databases">
        <title>Cohnella sp. nov., isolated from soil.</title>
        <authorList>
            <person name="Kim W."/>
        </authorList>
    </citation>
    <scope>NUCLEOTIDE SEQUENCE [LARGE SCALE GENOMIC DNA]</scope>
    <source>
        <strain evidence="2 3">CAU 1483</strain>
    </source>
</reference>
<dbReference type="RefSeq" id="WP_136776183.1">
    <property type="nucleotide sequence ID" value="NZ_SUPK01000001.1"/>
</dbReference>
<evidence type="ECO:0000256" key="1">
    <source>
        <dbReference type="SAM" id="Phobius"/>
    </source>
</evidence>
<keyword evidence="1" id="KW-0472">Membrane</keyword>
<keyword evidence="1" id="KW-1133">Transmembrane helix</keyword>
<name>A0A4U0FIT2_9BACL</name>
<keyword evidence="3" id="KW-1185">Reference proteome</keyword>
<comment type="caution">
    <text evidence="2">The sequence shown here is derived from an EMBL/GenBank/DDBJ whole genome shotgun (WGS) entry which is preliminary data.</text>
</comment>
<dbReference type="AlphaFoldDB" id="A0A4U0FIT2"/>
<dbReference type="EMBL" id="SUPK01000001">
    <property type="protein sequence ID" value="TJY44374.1"/>
    <property type="molecule type" value="Genomic_DNA"/>
</dbReference>
<evidence type="ECO:0000313" key="3">
    <source>
        <dbReference type="Proteomes" id="UP000309673"/>
    </source>
</evidence>
<keyword evidence="1" id="KW-0812">Transmembrane</keyword>
<protein>
    <submittedName>
        <fullName evidence="2">Uncharacterized protein</fullName>
    </submittedName>
</protein>
<evidence type="ECO:0000313" key="2">
    <source>
        <dbReference type="EMBL" id="TJY44374.1"/>
    </source>
</evidence>
<accession>A0A4U0FIT2</accession>